<evidence type="ECO:0000313" key="4">
    <source>
        <dbReference type="EMBL" id="GGA79848.1"/>
    </source>
</evidence>
<evidence type="ECO:0000256" key="1">
    <source>
        <dbReference type="SAM" id="MobiDB-lite"/>
    </source>
</evidence>
<gene>
    <name evidence="4" type="ORF">GCM10011385_37600</name>
</gene>
<feature type="domain" description="DUF1612" evidence="2">
    <location>
        <begin position="187"/>
        <end position="312"/>
    </location>
</feature>
<dbReference type="InterPro" id="IPR048017">
    <property type="entry name" value="Y4cF-like"/>
</dbReference>
<reference evidence="4" key="1">
    <citation type="journal article" date="2014" name="Int. J. Syst. Evol. Microbiol.">
        <title>Complete genome sequence of Corynebacterium casei LMG S-19264T (=DSM 44701T), isolated from a smear-ripened cheese.</title>
        <authorList>
            <consortium name="US DOE Joint Genome Institute (JGI-PGF)"/>
            <person name="Walter F."/>
            <person name="Albersmeier A."/>
            <person name="Kalinowski J."/>
            <person name="Ruckert C."/>
        </authorList>
    </citation>
    <scope>NUCLEOTIDE SEQUENCE</scope>
    <source>
        <strain evidence="4">CGMCC 1.15320</strain>
    </source>
</reference>
<evidence type="ECO:0000313" key="5">
    <source>
        <dbReference type="Proteomes" id="UP000636264"/>
    </source>
</evidence>
<evidence type="ECO:0000259" key="2">
    <source>
        <dbReference type="Pfam" id="PF07756"/>
    </source>
</evidence>
<name>A0A916WA50_9HYPH</name>
<dbReference type="EMBL" id="BMIF01000016">
    <property type="protein sequence ID" value="GGA79848.1"/>
    <property type="molecule type" value="Genomic_DNA"/>
</dbReference>
<dbReference type="Proteomes" id="UP000636264">
    <property type="component" value="Unassembled WGS sequence"/>
</dbReference>
<organism evidence="4 5">
    <name type="scientific">Nitratireductor aestuarii</name>
    <dbReference type="NCBI Taxonomy" id="1735103"/>
    <lineage>
        <taxon>Bacteria</taxon>
        <taxon>Pseudomonadati</taxon>
        <taxon>Pseudomonadota</taxon>
        <taxon>Alphaproteobacteria</taxon>
        <taxon>Hyphomicrobiales</taxon>
        <taxon>Phyllobacteriaceae</taxon>
        <taxon>Nitratireductor</taxon>
    </lineage>
</organism>
<proteinExistence type="predicted"/>
<dbReference type="InterPro" id="IPR011670">
    <property type="entry name" value="DUF1612"/>
</dbReference>
<evidence type="ECO:0008006" key="6">
    <source>
        <dbReference type="Google" id="ProtNLM"/>
    </source>
</evidence>
<feature type="domain" description="HTH DNA binding" evidence="3">
    <location>
        <begin position="321"/>
        <end position="374"/>
    </location>
</feature>
<reference evidence="4" key="2">
    <citation type="submission" date="2020-09" db="EMBL/GenBank/DDBJ databases">
        <authorList>
            <person name="Sun Q."/>
            <person name="Zhou Y."/>
        </authorList>
    </citation>
    <scope>NUCLEOTIDE SEQUENCE</scope>
    <source>
        <strain evidence="4">CGMCC 1.15320</strain>
    </source>
</reference>
<evidence type="ECO:0000259" key="3">
    <source>
        <dbReference type="Pfam" id="PF11972"/>
    </source>
</evidence>
<accession>A0A916WA50</accession>
<sequence length="374" mass="41798">MAYSFANVPIADLIGPVVRASTALARLDERLRMSSVQEGWTERTHFADAAAALWLEGELVQLEDLVLHDERMDVRPPTHELTRAHAVLRARRRVHSAKPDWALSPPGLRELAGFGDQDENAGRLNQSIPAEDLEEPEPEEDPLAAHFAALDAVLERTNQILKGKKVEPRAKDTAEEPSSSREERPSLVYDLDWDEDARMAEWTSVVDQTTGLPAMLRAVIALDAWGQIEVLQHGGWLGGLLVASLLRRDGLTLHHLPCLHLGSRNIARELRRSPDQTRRLLALLSSIEAAVELGLKEHDKLVLAKAQMERRLVNRRSNSKLPDLVDLVLSRPVVTTTMIQKALKVTQQGAINLVEELALREMTGRKRFRAWGVL</sequence>
<dbReference type="InterPro" id="IPR021068">
    <property type="entry name" value="HTH_DNA-bd"/>
</dbReference>
<keyword evidence="5" id="KW-1185">Reference proteome</keyword>
<dbReference type="Pfam" id="PF11972">
    <property type="entry name" value="HTH_13"/>
    <property type="match status" value="1"/>
</dbReference>
<dbReference type="RefSeq" id="WP_188722654.1">
    <property type="nucleotide sequence ID" value="NZ_BMIF01000016.1"/>
</dbReference>
<protein>
    <recommendedName>
        <fullName evidence="6">HTH DNA binding domain-containing protein</fullName>
    </recommendedName>
</protein>
<comment type="caution">
    <text evidence="4">The sequence shown here is derived from an EMBL/GenBank/DDBJ whole genome shotgun (WGS) entry which is preliminary data.</text>
</comment>
<dbReference type="NCBIfam" id="NF040876">
    <property type="entry name" value="RHE_PE00001_fam"/>
    <property type="match status" value="1"/>
</dbReference>
<dbReference type="Pfam" id="PF07756">
    <property type="entry name" value="DUF1612"/>
    <property type="match status" value="1"/>
</dbReference>
<feature type="region of interest" description="Disordered" evidence="1">
    <location>
        <begin position="161"/>
        <end position="186"/>
    </location>
</feature>
<dbReference type="AlphaFoldDB" id="A0A916WA50"/>
<feature type="compositionally biased region" description="Basic and acidic residues" evidence="1">
    <location>
        <begin position="164"/>
        <end position="185"/>
    </location>
</feature>